<dbReference type="Pfam" id="PF04321">
    <property type="entry name" value="RmlD_sub_bind"/>
    <property type="match status" value="1"/>
</dbReference>
<dbReference type="GO" id="GO:0008831">
    <property type="term" value="F:dTDP-4-dehydrorhamnose reductase activity"/>
    <property type="evidence" value="ECO:0007669"/>
    <property type="project" value="UniProtKB-EC"/>
</dbReference>
<evidence type="ECO:0000256" key="6">
    <source>
        <dbReference type="RuleBase" id="RU364082"/>
    </source>
</evidence>
<comment type="similarity">
    <text evidence="2 6">Belongs to the dTDP-4-dehydrorhamnose reductase family.</text>
</comment>
<dbReference type="EC" id="1.1.1.133" evidence="3 6"/>
<comment type="cofactor">
    <cofactor evidence="6">
        <name>Mg(2+)</name>
        <dbReference type="ChEBI" id="CHEBI:18420"/>
    </cofactor>
    <text evidence="6">Binds 1 Mg(2+) ion per monomer.</text>
</comment>
<comment type="pathway">
    <text evidence="1 6">Carbohydrate biosynthesis; dTDP-L-rhamnose biosynthesis.</text>
</comment>
<dbReference type="CDD" id="cd05254">
    <property type="entry name" value="dTDP_HR_like_SDR_e"/>
    <property type="match status" value="1"/>
</dbReference>
<dbReference type="InterPro" id="IPR036291">
    <property type="entry name" value="NAD(P)-bd_dom_sf"/>
</dbReference>
<proteinExistence type="inferred from homology"/>
<reference evidence="8" key="1">
    <citation type="submission" date="2023-01" db="EMBL/GenBank/DDBJ databases">
        <title>Vibrio sp. CB1-14 genome sequencing.</title>
        <authorList>
            <person name="Otstavnykh N."/>
            <person name="Isaeva M."/>
            <person name="Meleshko D."/>
        </authorList>
    </citation>
    <scope>NUCLEOTIDE SEQUENCE</scope>
    <source>
        <strain evidence="8">CB1-14</strain>
    </source>
</reference>
<accession>A0AAU8BJB1</accession>
<evidence type="ECO:0000256" key="1">
    <source>
        <dbReference type="ARBA" id="ARBA00004781"/>
    </source>
</evidence>
<protein>
    <recommendedName>
        <fullName evidence="4 6">dTDP-4-dehydrorhamnose reductase</fullName>
        <ecNumber evidence="3 6">1.1.1.133</ecNumber>
    </recommendedName>
</protein>
<name>A0AAU8BJB1_9VIBR</name>
<evidence type="ECO:0000313" key="8">
    <source>
        <dbReference type="EMBL" id="XCD16387.1"/>
    </source>
</evidence>
<comment type="function">
    <text evidence="6">Catalyzes the reduction of dTDP-6-deoxy-L-lyxo-4-hexulose to yield dTDP-L-rhamnose.</text>
</comment>
<dbReference type="InterPro" id="IPR005913">
    <property type="entry name" value="dTDP_dehydrorham_reduct"/>
</dbReference>
<evidence type="ECO:0000256" key="2">
    <source>
        <dbReference type="ARBA" id="ARBA00010944"/>
    </source>
</evidence>
<organism evidence="8">
    <name type="scientific">Vibrio chaetopteri</name>
    <dbReference type="NCBI Taxonomy" id="3016528"/>
    <lineage>
        <taxon>Bacteria</taxon>
        <taxon>Pseudomonadati</taxon>
        <taxon>Pseudomonadota</taxon>
        <taxon>Gammaproteobacteria</taxon>
        <taxon>Vibrionales</taxon>
        <taxon>Vibrionaceae</taxon>
        <taxon>Vibrio</taxon>
    </lineage>
</organism>
<dbReference type="AlphaFoldDB" id="A0AAU8BJB1"/>
<feature type="domain" description="RmlD-like substrate binding" evidence="7">
    <location>
        <begin position="1"/>
        <end position="293"/>
    </location>
</feature>
<dbReference type="PANTHER" id="PTHR10491">
    <property type="entry name" value="DTDP-4-DEHYDRORHAMNOSE REDUCTASE"/>
    <property type="match status" value="1"/>
</dbReference>
<dbReference type="KEGG" id="vck:PG915_02065"/>
<evidence type="ECO:0000256" key="3">
    <source>
        <dbReference type="ARBA" id="ARBA00012929"/>
    </source>
</evidence>
<dbReference type="InterPro" id="IPR029903">
    <property type="entry name" value="RmlD-like-bd"/>
</dbReference>
<gene>
    <name evidence="8" type="primary">rfbD</name>
    <name evidence="8" type="ORF">PG915_02065</name>
</gene>
<dbReference type="Gene3D" id="3.90.25.10">
    <property type="entry name" value="UDP-galactose 4-epimerase, domain 1"/>
    <property type="match status" value="1"/>
</dbReference>
<dbReference type="GO" id="GO:0019305">
    <property type="term" value="P:dTDP-rhamnose biosynthetic process"/>
    <property type="evidence" value="ECO:0007669"/>
    <property type="project" value="TreeGrafter"/>
</dbReference>
<keyword evidence="6" id="KW-0521">NADP</keyword>
<dbReference type="RefSeq" id="WP_353497670.1">
    <property type="nucleotide sequence ID" value="NZ_CP115920.1"/>
</dbReference>
<comment type="catalytic activity">
    <reaction evidence="5 6">
        <text>dTDP-beta-L-rhamnose + NADP(+) = dTDP-4-dehydro-beta-L-rhamnose + NADPH + H(+)</text>
        <dbReference type="Rhea" id="RHEA:21796"/>
        <dbReference type="ChEBI" id="CHEBI:15378"/>
        <dbReference type="ChEBI" id="CHEBI:57510"/>
        <dbReference type="ChEBI" id="CHEBI:57783"/>
        <dbReference type="ChEBI" id="CHEBI:58349"/>
        <dbReference type="ChEBI" id="CHEBI:62830"/>
        <dbReference type="EC" id="1.1.1.133"/>
    </reaction>
</comment>
<dbReference type="Gene3D" id="3.40.50.720">
    <property type="entry name" value="NAD(P)-binding Rossmann-like Domain"/>
    <property type="match status" value="1"/>
</dbReference>
<sequence>MKVLITGRGGQLAWELEQTAPTGIDWIAFDAQQLDITNTARVYEVLIKESPDVVINAAAYTAVDNAESDSTIAYAVNEKGSENLALACKEINAKLIHVSTDFVFDGKQTTPYSVDAAPSPINVYGASKLMGDMKIDDILGGDATIIRTAWVYSAHGNNFVKTMLRLMAEKPELGVIYDQVGTPTWAKGLAKLIWTLTSKADSSEPSAHSLMLHWTDAGVASWYDFATAIQELAIEKGMLDKAIPVRPIPASAYPLPAKRPSFSVIDKSTTEDYSGVNTIHWRKQLSSMMDELTANS</sequence>
<evidence type="ECO:0000256" key="4">
    <source>
        <dbReference type="ARBA" id="ARBA00017099"/>
    </source>
</evidence>
<dbReference type="NCBIfam" id="TIGR01214">
    <property type="entry name" value="rmlD"/>
    <property type="match status" value="1"/>
</dbReference>
<dbReference type="EMBL" id="CP115920">
    <property type="protein sequence ID" value="XCD16387.1"/>
    <property type="molecule type" value="Genomic_DNA"/>
</dbReference>
<evidence type="ECO:0000259" key="7">
    <source>
        <dbReference type="Pfam" id="PF04321"/>
    </source>
</evidence>
<dbReference type="SUPFAM" id="SSF51735">
    <property type="entry name" value="NAD(P)-binding Rossmann-fold domains"/>
    <property type="match status" value="1"/>
</dbReference>
<evidence type="ECO:0000256" key="5">
    <source>
        <dbReference type="ARBA" id="ARBA00048200"/>
    </source>
</evidence>
<dbReference type="GO" id="GO:0005829">
    <property type="term" value="C:cytosol"/>
    <property type="evidence" value="ECO:0007669"/>
    <property type="project" value="TreeGrafter"/>
</dbReference>
<keyword evidence="6 8" id="KW-0560">Oxidoreductase</keyword>
<dbReference type="PANTHER" id="PTHR10491:SF4">
    <property type="entry name" value="METHIONINE ADENOSYLTRANSFERASE 2 SUBUNIT BETA"/>
    <property type="match status" value="1"/>
</dbReference>